<dbReference type="Proteomes" id="UP001274321">
    <property type="component" value="Unassembled WGS sequence"/>
</dbReference>
<dbReference type="CDD" id="cd00789">
    <property type="entry name" value="KU_like"/>
    <property type="match status" value="1"/>
</dbReference>
<dbReference type="InterPro" id="IPR016194">
    <property type="entry name" value="SPOC-like_C_dom_sf"/>
</dbReference>
<accession>A0ABU4RK28</accession>
<name>A0ABU4RK28_9HYPH</name>
<sequence length="310" mass="34488">MAARASWKGYLKLSLVSCAVALYPASTSSERVSFHNLNRATGNRLKQQMVDSETEEEVDREDRVKGFEFSKGHYVVVEDEDLEKVQIESSHTIEVDRFVPADEIDEVYLDGSHYLTPDDKVAEEAFAVIREAMEQEKVVGLARLVLSRRERIVALQPRGKGILVTTLRFASEVRDDAQYFDPISEVVIDEEMMDLASHIISRKKGHFQPETFEDRYESAVVEMLRAKQQGHEIKAPAEEKPSNVVSLMDALRRSVDGDKPAPDDAKAGKGSAKDAKPTPKASARRPAASGAKRPPAGSPKPRTPRKTASR</sequence>
<feature type="region of interest" description="Disordered" evidence="3">
    <location>
        <begin position="252"/>
        <end position="310"/>
    </location>
</feature>
<comment type="caution">
    <text evidence="5">The sequence shown here is derived from an EMBL/GenBank/DDBJ whole genome shotgun (WGS) entry which is preliminary data.</text>
</comment>
<feature type="compositionally biased region" description="Basic and acidic residues" evidence="3">
    <location>
        <begin position="252"/>
        <end position="277"/>
    </location>
</feature>
<keyword evidence="2" id="KW-0233">DNA recombination</keyword>
<dbReference type="RefSeq" id="WP_319842665.1">
    <property type="nucleotide sequence ID" value="NZ_JAXAFJ010000001.1"/>
</dbReference>
<organism evidence="5 6">
    <name type="scientific">Terrihabitans rhizophilus</name>
    <dbReference type="NCBI Taxonomy" id="3092662"/>
    <lineage>
        <taxon>Bacteria</taxon>
        <taxon>Pseudomonadati</taxon>
        <taxon>Pseudomonadota</taxon>
        <taxon>Alphaproteobacteria</taxon>
        <taxon>Hyphomicrobiales</taxon>
        <taxon>Terrihabitans</taxon>
    </lineage>
</organism>
<dbReference type="PANTHER" id="PTHR41251:SF1">
    <property type="entry name" value="NON-HOMOLOGOUS END JOINING PROTEIN KU"/>
    <property type="match status" value="1"/>
</dbReference>
<reference evidence="5 6" key="1">
    <citation type="submission" date="2023-11" db="EMBL/GenBank/DDBJ databases">
        <authorList>
            <person name="Bao R."/>
        </authorList>
    </citation>
    <scope>NUCLEOTIDE SEQUENCE [LARGE SCALE GENOMIC DNA]</scope>
    <source>
        <strain evidence="5 6">PJ23</strain>
    </source>
</reference>
<evidence type="ECO:0000259" key="4">
    <source>
        <dbReference type="SMART" id="SM00559"/>
    </source>
</evidence>
<dbReference type="PANTHER" id="PTHR41251">
    <property type="entry name" value="NON-HOMOLOGOUS END JOINING PROTEIN KU"/>
    <property type="match status" value="1"/>
</dbReference>
<dbReference type="NCBIfam" id="TIGR02772">
    <property type="entry name" value="Ku_bact"/>
    <property type="match status" value="1"/>
</dbReference>
<comment type="similarity">
    <text evidence="2">Belongs to the prokaryotic Ku family.</text>
</comment>
<comment type="function">
    <text evidence="2">With LigD forms a non-homologous end joining (NHEJ) DNA repair enzyme, which repairs dsDNA breaks with reduced fidelity. Binds linear dsDNA with 5'- and 3'- overhangs but not closed circular dsDNA nor ssDNA. Recruits and stimulates the ligase activity of LigD.</text>
</comment>
<feature type="domain" description="Ku" evidence="4">
    <location>
        <begin position="55"/>
        <end position="183"/>
    </location>
</feature>
<evidence type="ECO:0000313" key="6">
    <source>
        <dbReference type="Proteomes" id="UP001274321"/>
    </source>
</evidence>
<dbReference type="Gene3D" id="2.40.290.10">
    <property type="match status" value="1"/>
</dbReference>
<evidence type="ECO:0000313" key="5">
    <source>
        <dbReference type="EMBL" id="MDX6804538.1"/>
    </source>
</evidence>
<dbReference type="PIRSF" id="PIRSF006493">
    <property type="entry name" value="Prok_Ku"/>
    <property type="match status" value="1"/>
</dbReference>
<keyword evidence="2" id="KW-0234">DNA repair</keyword>
<dbReference type="EMBL" id="JAXAFJ010000001">
    <property type="protein sequence ID" value="MDX6804538.1"/>
    <property type="molecule type" value="Genomic_DNA"/>
</dbReference>
<proteinExistence type="inferred from homology"/>
<keyword evidence="2" id="KW-0227">DNA damage</keyword>
<evidence type="ECO:0000256" key="2">
    <source>
        <dbReference type="HAMAP-Rule" id="MF_01875"/>
    </source>
</evidence>
<dbReference type="InterPro" id="IPR006164">
    <property type="entry name" value="DNA_bd_Ku70/Ku80"/>
</dbReference>
<dbReference type="InterPro" id="IPR009187">
    <property type="entry name" value="Prok_Ku"/>
</dbReference>
<dbReference type="HAMAP" id="MF_01875">
    <property type="entry name" value="Prokaryotic_Ku"/>
    <property type="match status" value="1"/>
</dbReference>
<keyword evidence="1 2" id="KW-0238">DNA-binding</keyword>
<dbReference type="SMART" id="SM00559">
    <property type="entry name" value="Ku78"/>
    <property type="match status" value="1"/>
</dbReference>
<dbReference type="SUPFAM" id="SSF100939">
    <property type="entry name" value="SPOC domain-like"/>
    <property type="match status" value="1"/>
</dbReference>
<protein>
    <recommendedName>
        <fullName evidence="2">Non-homologous end joining protein Ku</fullName>
    </recommendedName>
</protein>
<comment type="subunit">
    <text evidence="2">Homodimer. Interacts with LigD.</text>
</comment>
<keyword evidence="6" id="KW-1185">Reference proteome</keyword>
<evidence type="ECO:0000256" key="3">
    <source>
        <dbReference type="SAM" id="MobiDB-lite"/>
    </source>
</evidence>
<evidence type="ECO:0000256" key="1">
    <source>
        <dbReference type="ARBA" id="ARBA00023125"/>
    </source>
</evidence>
<gene>
    <name evidence="2" type="primary">ku</name>
    <name evidence="5" type="ORF">SCD90_00545</name>
</gene>
<dbReference type="Pfam" id="PF02735">
    <property type="entry name" value="Ku"/>
    <property type="match status" value="1"/>
</dbReference>